<keyword evidence="1" id="KW-0812">Transmembrane</keyword>
<gene>
    <name evidence="2" type="ORF">J2Z37_001841</name>
</gene>
<keyword evidence="1" id="KW-0472">Membrane</keyword>
<evidence type="ECO:0000256" key="1">
    <source>
        <dbReference type="SAM" id="Phobius"/>
    </source>
</evidence>
<keyword evidence="3" id="KW-1185">Reference proteome</keyword>
<reference evidence="2 3" key="1">
    <citation type="submission" date="2021-03" db="EMBL/GenBank/DDBJ databases">
        <title>Genomic Encyclopedia of Type Strains, Phase IV (KMG-IV): sequencing the most valuable type-strain genomes for metagenomic binning, comparative biology and taxonomic classification.</title>
        <authorList>
            <person name="Goeker M."/>
        </authorList>
    </citation>
    <scope>NUCLEOTIDE SEQUENCE [LARGE SCALE GENOMIC DNA]</scope>
    <source>
        <strain evidence="2 3">DSM 24738</strain>
    </source>
</reference>
<organism evidence="2 3">
    <name type="scientific">Ammoniphilus resinae</name>
    <dbReference type="NCBI Taxonomy" id="861532"/>
    <lineage>
        <taxon>Bacteria</taxon>
        <taxon>Bacillati</taxon>
        <taxon>Bacillota</taxon>
        <taxon>Bacilli</taxon>
        <taxon>Bacillales</taxon>
        <taxon>Paenibacillaceae</taxon>
        <taxon>Aneurinibacillus group</taxon>
        <taxon>Ammoniphilus</taxon>
    </lineage>
</organism>
<dbReference type="Pfam" id="PF05857">
    <property type="entry name" value="TraX"/>
    <property type="match status" value="1"/>
</dbReference>
<feature type="transmembrane region" description="Helical" evidence="1">
    <location>
        <begin position="78"/>
        <end position="94"/>
    </location>
</feature>
<sequence length="208" mass="24674">MLQLLAMITMLIDHIGLLFYQDHEIFRVIGRIAFPTYCFLLVEGYNRTKNVKRYMTRLLGIAVISQLPYSILFLTLDLNVVFTLLLGLLVLYGMDRMGEGQRNYPVFIILFSILSAFFIPMDYGIYGILLILIYRYAKGKQLFLYHLALNIIFLISHQWVLQLYSIVFTVFLVYYRDPRDFRIPNWLYRSFYPAHLVGLLFYMVLFVK</sequence>
<name>A0ABS4GPP7_9BACL</name>
<dbReference type="Proteomes" id="UP001519343">
    <property type="component" value="Unassembled WGS sequence"/>
</dbReference>
<dbReference type="InterPro" id="IPR008875">
    <property type="entry name" value="TraX"/>
</dbReference>
<accession>A0ABS4GPP7</accession>
<evidence type="ECO:0008006" key="4">
    <source>
        <dbReference type="Google" id="ProtNLM"/>
    </source>
</evidence>
<keyword evidence="1" id="KW-1133">Transmembrane helix</keyword>
<protein>
    <recommendedName>
        <fullName evidence="4">Conjugal transfer protein TraX</fullName>
    </recommendedName>
</protein>
<evidence type="ECO:0000313" key="2">
    <source>
        <dbReference type="EMBL" id="MBP1931840.1"/>
    </source>
</evidence>
<feature type="transmembrane region" description="Helical" evidence="1">
    <location>
        <begin position="106"/>
        <end position="137"/>
    </location>
</feature>
<dbReference type="RefSeq" id="WP_209809923.1">
    <property type="nucleotide sequence ID" value="NZ_JAGGKT010000004.1"/>
</dbReference>
<comment type="caution">
    <text evidence="2">The sequence shown here is derived from an EMBL/GenBank/DDBJ whole genome shotgun (WGS) entry which is preliminary data.</text>
</comment>
<proteinExistence type="predicted"/>
<evidence type="ECO:0000313" key="3">
    <source>
        <dbReference type="Proteomes" id="UP001519343"/>
    </source>
</evidence>
<dbReference type="EMBL" id="JAGGKT010000004">
    <property type="protein sequence ID" value="MBP1931840.1"/>
    <property type="molecule type" value="Genomic_DNA"/>
</dbReference>
<feature type="transmembrane region" description="Helical" evidence="1">
    <location>
        <begin position="143"/>
        <end position="174"/>
    </location>
</feature>
<feature type="transmembrane region" description="Helical" evidence="1">
    <location>
        <begin position="186"/>
        <end position="207"/>
    </location>
</feature>